<dbReference type="InterPro" id="IPR048760">
    <property type="entry name" value="VP0354-like_sensor_dom"/>
</dbReference>
<dbReference type="PROSITE" id="PS50112">
    <property type="entry name" value="PAS"/>
    <property type="match status" value="2"/>
</dbReference>
<feature type="transmembrane region" description="Helical" evidence="22">
    <location>
        <begin position="12"/>
        <end position="36"/>
    </location>
</feature>
<keyword evidence="4" id="KW-1003">Cell membrane</keyword>
<evidence type="ECO:0000259" key="27">
    <source>
        <dbReference type="PROSITE" id="PS50883"/>
    </source>
</evidence>
<dbReference type="PROSITE" id="PS50894">
    <property type="entry name" value="HPT"/>
    <property type="match status" value="1"/>
</dbReference>
<comment type="function">
    <text evidence="15">Member of the two-component regulatory system BvgS/BvgA. Phosphorylates BvgA via a four-step phosphorelay in response to environmental signals.</text>
</comment>
<dbReference type="Proteomes" id="UP000295367">
    <property type="component" value="Unassembled WGS sequence"/>
</dbReference>
<evidence type="ECO:0000259" key="28">
    <source>
        <dbReference type="PROSITE" id="PS50894"/>
    </source>
</evidence>
<dbReference type="FunFam" id="3.30.565.10:FF:000010">
    <property type="entry name" value="Sensor histidine kinase RcsC"/>
    <property type="match status" value="1"/>
</dbReference>
<evidence type="ECO:0000256" key="16">
    <source>
        <dbReference type="ARBA" id="ARBA00059827"/>
    </source>
</evidence>
<dbReference type="Gene3D" id="3.20.20.450">
    <property type="entry name" value="EAL domain"/>
    <property type="match status" value="1"/>
</dbReference>
<dbReference type="OrthoDB" id="8552871at2"/>
<keyword evidence="21" id="KW-0175">Coiled coil</keyword>
<dbReference type="SUPFAM" id="SSF141868">
    <property type="entry name" value="EAL domain-like"/>
    <property type="match status" value="1"/>
</dbReference>
<evidence type="ECO:0000256" key="13">
    <source>
        <dbReference type="ARBA" id="ARBA00023012"/>
    </source>
</evidence>
<name>A0A4R3XYJ5_9PROT</name>
<dbReference type="Pfam" id="PF01627">
    <property type="entry name" value="Hpt"/>
    <property type="match status" value="1"/>
</dbReference>
<dbReference type="InterPro" id="IPR035919">
    <property type="entry name" value="EAL_sf"/>
</dbReference>
<dbReference type="SMART" id="SM00448">
    <property type="entry name" value="REC"/>
    <property type="match status" value="2"/>
</dbReference>
<feature type="domain" description="Response regulatory" evidence="24">
    <location>
        <begin position="907"/>
        <end position="1026"/>
    </location>
</feature>
<keyword evidence="8 22" id="KW-0812">Transmembrane</keyword>
<dbReference type="PRINTS" id="PR00344">
    <property type="entry name" value="BCTRLSENSOR"/>
</dbReference>
<evidence type="ECO:0000259" key="23">
    <source>
        <dbReference type="PROSITE" id="PS50109"/>
    </source>
</evidence>
<protein>
    <recommendedName>
        <fullName evidence="18">Sensor protein FixL</fullName>
        <ecNumber evidence="3">2.7.13.3</ecNumber>
    </recommendedName>
    <alternativeName>
        <fullName evidence="17">Virulence sensor protein BvgS</fullName>
    </alternativeName>
</protein>
<dbReference type="GO" id="GO:0006355">
    <property type="term" value="P:regulation of DNA-templated transcription"/>
    <property type="evidence" value="ECO:0007669"/>
    <property type="project" value="InterPro"/>
</dbReference>
<dbReference type="InterPro" id="IPR000014">
    <property type="entry name" value="PAS"/>
</dbReference>
<dbReference type="EC" id="2.7.13.3" evidence="3"/>
<evidence type="ECO:0000256" key="19">
    <source>
        <dbReference type="PROSITE-ProRule" id="PRU00110"/>
    </source>
</evidence>
<dbReference type="CDD" id="cd17546">
    <property type="entry name" value="REC_hyHK_CKI1_RcsC-like"/>
    <property type="match status" value="1"/>
</dbReference>
<evidence type="ECO:0000256" key="10">
    <source>
        <dbReference type="ARBA" id="ARBA00022777"/>
    </source>
</evidence>
<evidence type="ECO:0000256" key="12">
    <source>
        <dbReference type="ARBA" id="ARBA00022989"/>
    </source>
</evidence>
<dbReference type="CDD" id="cd16922">
    <property type="entry name" value="HATPase_EvgS-ArcB-TorS-like"/>
    <property type="match status" value="1"/>
</dbReference>
<evidence type="ECO:0000256" key="18">
    <source>
        <dbReference type="ARBA" id="ARBA00070616"/>
    </source>
</evidence>
<dbReference type="Gene3D" id="1.20.120.160">
    <property type="entry name" value="HPT domain"/>
    <property type="match status" value="1"/>
</dbReference>
<evidence type="ECO:0000256" key="1">
    <source>
        <dbReference type="ARBA" id="ARBA00000085"/>
    </source>
</evidence>
<feature type="domain" description="PAS" evidence="25">
    <location>
        <begin position="378"/>
        <end position="451"/>
    </location>
</feature>
<dbReference type="InterPro" id="IPR004358">
    <property type="entry name" value="Sig_transdc_His_kin-like_C"/>
</dbReference>
<keyword evidence="6 20" id="KW-0597">Phosphoprotein</keyword>
<keyword evidence="9" id="KW-0547">Nucleotide-binding</keyword>
<dbReference type="InterPro" id="IPR036890">
    <property type="entry name" value="HATPase_C_sf"/>
</dbReference>
<dbReference type="NCBIfam" id="TIGR00229">
    <property type="entry name" value="sensory_box"/>
    <property type="match status" value="2"/>
</dbReference>
<dbReference type="RefSeq" id="WP_124945116.1">
    <property type="nucleotide sequence ID" value="NZ_BHVT01000008.1"/>
</dbReference>
<evidence type="ECO:0000256" key="11">
    <source>
        <dbReference type="ARBA" id="ARBA00022840"/>
    </source>
</evidence>
<evidence type="ECO:0000313" key="29">
    <source>
        <dbReference type="EMBL" id="TCV84137.1"/>
    </source>
</evidence>
<comment type="subcellular location">
    <subcellularLocation>
        <location evidence="2">Cell inner membrane</location>
        <topology evidence="2">Multi-pass membrane protein</topology>
    </subcellularLocation>
</comment>
<dbReference type="InterPro" id="IPR003661">
    <property type="entry name" value="HisK_dim/P_dom"/>
</dbReference>
<dbReference type="PROSITE" id="PS50110">
    <property type="entry name" value="RESPONSE_REGULATORY"/>
    <property type="match status" value="2"/>
</dbReference>
<evidence type="ECO:0000256" key="21">
    <source>
        <dbReference type="SAM" id="Coils"/>
    </source>
</evidence>
<feature type="domain" description="PAC" evidence="26">
    <location>
        <begin position="456"/>
        <end position="508"/>
    </location>
</feature>
<dbReference type="Gene3D" id="3.40.50.2300">
    <property type="match status" value="2"/>
</dbReference>
<evidence type="ECO:0000256" key="3">
    <source>
        <dbReference type="ARBA" id="ARBA00012438"/>
    </source>
</evidence>
<organism evidence="29 30">
    <name type="scientific">Sulfurirhabdus autotrophica</name>
    <dbReference type="NCBI Taxonomy" id="1706046"/>
    <lineage>
        <taxon>Bacteria</taxon>
        <taxon>Pseudomonadati</taxon>
        <taxon>Pseudomonadota</taxon>
        <taxon>Betaproteobacteria</taxon>
        <taxon>Nitrosomonadales</taxon>
        <taxon>Sulfuricellaceae</taxon>
        <taxon>Sulfurirhabdus</taxon>
    </lineage>
</organism>
<dbReference type="Gene3D" id="3.30.565.10">
    <property type="entry name" value="Histidine kinase-like ATPase, C-terminal domain"/>
    <property type="match status" value="1"/>
</dbReference>
<evidence type="ECO:0000256" key="15">
    <source>
        <dbReference type="ARBA" id="ARBA00058004"/>
    </source>
</evidence>
<dbReference type="InterPro" id="IPR001789">
    <property type="entry name" value="Sig_transdc_resp-reg_receiver"/>
</dbReference>
<comment type="caution">
    <text evidence="29">The sequence shown here is derived from an EMBL/GenBank/DDBJ whole genome shotgun (WGS) entry which is preliminary data.</text>
</comment>
<dbReference type="SUPFAM" id="SSF55874">
    <property type="entry name" value="ATPase domain of HSP90 chaperone/DNA topoisomerase II/histidine kinase"/>
    <property type="match status" value="1"/>
</dbReference>
<evidence type="ECO:0000256" key="4">
    <source>
        <dbReference type="ARBA" id="ARBA00022475"/>
    </source>
</evidence>
<feature type="domain" description="HPt" evidence="28">
    <location>
        <begin position="1064"/>
        <end position="1164"/>
    </location>
</feature>
<dbReference type="InterPro" id="IPR036097">
    <property type="entry name" value="HisK_dim/P_sf"/>
</dbReference>
<sequence length="1573" mass="175764">MSLINIEVPIRVLLKRFALIFIPISAALITMLFWGIQFDDQLQVEHREVREVNRIKVAEERIKRDLSRVETDLRIIINLPVLQGYFDGGTSKKWEELEKLFLVISRETRRYDQIRYLDINGQEVVRINYNAGKPSPVPPEQLQNKSGRYYFSDTIKLNKDEIFVSPLDLNMEDGSLDIPYKPMIRYGTPVFDSAGNKKGIILFNYFGDELLQSFRVAMQGANHGGMLLNRNGYWLAGTKREDEWGFMLGKNERTFGHDFPDAWRTISSSKRGSLLTDQGLFVYTTVHIRLGVQPSLRDSTLAHAADWKIVSFIRKDDLLSDSFYNQPFNKILMVFIYLILALGSFFIALVTLKREQAKQEILNLNQELEKRVTEHAEGEENLSVTLNSIGDAVMATDIKGQITRMNIIAEQLTGWSRAEAIGRPVADIFCIINQNTRQPATIPVEATLAQGVIHDLSNDTVLIARDSSERPIADSCAPIRNRDGKVTGAVLVFRDVTKEYASKVALRESAARIQTILNTVADGIITINERGIIETVNPAAERLFDYAAIEIIGQNVNILMPEPHHSQHDGYLEHYRTTGEARIIGIGREVEGRRKDGNTFPMYLAVNEMSLDGQRYFTGIVHDLTESKQAEELLHQAKEKAELANLSKDSFLATMSHEIRTPLTGMLGMLEVLSLTPLNRDQKETLHAAWDSSRGLLRIVSDILDWSKIEAGKLHLAPQSTSIPQLLQEVVNTYSRVASVKSLVLRQHVDARLSPTHIVDPLRLSQVLNNFVSNAIKFTHSGEIELCAELLNQLDSGERIRFSVKDTGIGIAKDAQQRLFRRYQQESVDTTRQYGGTGLGLAICQSLVNLMDGQIELTSEPGQGSVFSITLTLPVSGVPGERVQSTHPEVEQRQVKPLFEHGQNSPLVLAVDDHPINRDLLARQVKLLGLRAETAENGGEALLKWREGRFAMIITDCHMPEMDGYAFSRAVRKIEVDESLTRTPIIAWTANALPEEKEQCHAAGMDDLLVKPVNLAQLKQTLEKWLSITEMDSSQPKDSVHGTNNSGLIAEPIDFAVLEQVEPDSVAQIQILHDFQAHIRADQAKLLEMLEQGDLANVASTAHRMKGSGRMVGAKYLVNACTAIEEASRKGNMTDAKAGTMELDEVIRQFEIFLIDVEKTNGNQVNINELNFLVVEDDDFQRRMLVKMLDSLGAKSICDAENGMQGIQMISGENKKPVDIVVCDLNMPEMDGLEFLRNLGLENHHISIIIISALGSKLLTSAGNMAKMYGMKLLGMIEKPIMLGQLQSLLSKYERSENKWQSPIPDMSFTLEEVLQGIHAKQFEPYFQPKVDLNTASLVGAEVLARWKHPELGVISPYAFIPLLEQSGNIDGLTFLILEKAAAACRSFHDKDNTLSISVNLSLVSLADTSLADKITQAVLNTGLDPRYVILEITETAAMTDVAHALENLARLCMNGFGLSIDDYGTGYSSMQQLTRIPFSELKIDQSFVYDLSENEALRIVVESSINMAHKLKVKSVAEGVESQQDWDTLKSMGCDTAQGYFIAKPMDVRAFHHFIENYNCIAADLPSTPITD</sequence>
<evidence type="ECO:0000259" key="25">
    <source>
        <dbReference type="PROSITE" id="PS50112"/>
    </source>
</evidence>
<comment type="function">
    <text evidence="16">Putative oxygen sensor; modulates the activity of FixJ, a transcriptional activator of nitrogen fixation fixK gene. FixL probably acts as a kinase that phosphorylates FixJ.</text>
</comment>
<dbReference type="InterPro" id="IPR011006">
    <property type="entry name" value="CheY-like_superfamily"/>
</dbReference>
<feature type="domain" description="Response regulatory" evidence="24">
    <location>
        <begin position="1171"/>
        <end position="1294"/>
    </location>
</feature>
<evidence type="ECO:0000256" key="20">
    <source>
        <dbReference type="PROSITE-ProRule" id="PRU00169"/>
    </source>
</evidence>
<dbReference type="PROSITE" id="PS50109">
    <property type="entry name" value="HIS_KIN"/>
    <property type="match status" value="1"/>
</dbReference>
<dbReference type="InterPro" id="IPR000700">
    <property type="entry name" value="PAS-assoc_C"/>
</dbReference>
<feature type="domain" description="Histidine kinase" evidence="23">
    <location>
        <begin position="654"/>
        <end position="875"/>
    </location>
</feature>
<dbReference type="PANTHER" id="PTHR43047">
    <property type="entry name" value="TWO-COMPONENT HISTIDINE PROTEIN KINASE"/>
    <property type="match status" value="1"/>
</dbReference>
<dbReference type="InterPro" id="IPR008207">
    <property type="entry name" value="Sig_transdc_His_kin_Hpt_dom"/>
</dbReference>
<dbReference type="Pfam" id="PF02518">
    <property type="entry name" value="HATPase_c"/>
    <property type="match status" value="1"/>
</dbReference>
<keyword evidence="13" id="KW-0902">Two-component regulatory system</keyword>
<evidence type="ECO:0000313" key="30">
    <source>
        <dbReference type="Proteomes" id="UP000295367"/>
    </source>
</evidence>
<evidence type="ECO:0000256" key="17">
    <source>
        <dbReference type="ARBA" id="ARBA00070152"/>
    </source>
</evidence>
<dbReference type="CDD" id="cd00082">
    <property type="entry name" value="HisKA"/>
    <property type="match status" value="1"/>
</dbReference>
<dbReference type="InterPro" id="IPR029151">
    <property type="entry name" value="Sensor-like_sf"/>
</dbReference>
<dbReference type="SMART" id="SM00086">
    <property type="entry name" value="PAC"/>
    <property type="match status" value="2"/>
</dbReference>
<dbReference type="Pfam" id="PF21623">
    <property type="entry name" value="HK_sensor_dom_bact"/>
    <property type="match status" value="1"/>
</dbReference>
<dbReference type="SMART" id="SM00387">
    <property type="entry name" value="HATPase_c"/>
    <property type="match status" value="1"/>
</dbReference>
<feature type="domain" description="PAC" evidence="26">
    <location>
        <begin position="586"/>
        <end position="636"/>
    </location>
</feature>
<evidence type="ECO:0000259" key="24">
    <source>
        <dbReference type="PROSITE" id="PS50110"/>
    </source>
</evidence>
<dbReference type="EMBL" id="SMCO01000013">
    <property type="protein sequence ID" value="TCV84137.1"/>
    <property type="molecule type" value="Genomic_DNA"/>
</dbReference>
<feature type="coiled-coil region" evidence="21">
    <location>
        <begin position="347"/>
        <end position="374"/>
    </location>
</feature>
<dbReference type="InterPro" id="IPR005467">
    <property type="entry name" value="His_kinase_dom"/>
</dbReference>
<feature type="modified residue" description="Phosphohistidine" evidence="19">
    <location>
        <position position="1103"/>
    </location>
</feature>
<dbReference type="CDD" id="cd00088">
    <property type="entry name" value="HPT"/>
    <property type="match status" value="1"/>
</dbReference>
<feature type="modified residue" description="4-aspartylphosphate" evidence="20">
    <location>
        <position position="1224"/>
    </location>
</feature>
<keyword evidence="10" id="KW-0418">Kinase</keyword>
<dbReference type="PROSITE" id="PS50883">
    <property type="entry name" value="EAL"/>
    <property type="match status" value="1"/>
</dbReference>
<dbReference type="SUPFAM" id="SSF103190">
    <property type="entry name" value="Sensory domain-like"/>
    <property type="match status" value="2"/>
</dbReference>
<evidence type="ECO:0000259" key="26">
    <source>
        <dbReference type="PROSITE" id="PS50113"/>
    </source>
</evidence>
<keyword evidence="7" id="KW-0808">Transferase</keyword>
<dbReference type="CDD" id="cd00130">
    <property type="entry name" value="PAS"/>
    <property type="match status" value="2"/>
</dbReference>
<evidence type="ECO:0000256" key="7">
    <source>
        <dbReference type="ARBA" id="ARBA00022679"/>
    </source>
</evidence>
<dbReference type="SMART" id="SM00091">
    <property type="entry name" value="PAS"/>
    <property type="match status" value="2"/>
</dbReference>
<dbReference type="Pfam" id="PF00989">
    <property type="entry name" value="PAS"/>
    <property type="match status" value="2"/>
</dbReference>
<evidence type="ECO:0000256" key="8">
    <source>
        <dbReference type="ARBA" id="ARBA00022692"/>
    </source>
</evidence>
<dbReference type="SUPFAM" id="SSF55785">
    <property type="entry name" value="PYP-like sensor domain (PAS domain)"/>
    <property type="match status" value="2"/>
</dbReference>
<evidence type="ECO:0000256" key="14">
    <source>
        <dbReference type="ARBA" id="ARBA00023136"/>
    </source>
</evidence>
<dbReference type="GO" id="GO:0000155">
    <property type="term" value="F:phosphorelay sensor kinase activity"/>
    <property type="evidence" value="ECO:0007669"/>
    <property type="project" value="InterPro"/>
</dbReference>
<dbReference type="InterPro" id="IPR013767">
    <property type="entry name" value="PAS_fold"/>
</dbReference>
<reference evidence="29 30" key="1">
    <citation type="submission" date="2019-03" db="EMBL/GenBank/DDBJ databases">
        <title>Genomic Encyclopedia of Type Strains, Phase IV (KMG-IV): sequencing the most valuable type-strain genomes for metagenomic binning, comparative biology and taxonomic classification.</title>
        <authorList>
            <person name="Goeker M."/>
        </authorList>
    </citation>
    <scope>NUCLEOTIDE SEQUENCE [LARGE SCALE GENOMIC DNA]</scope>
    <source>
        <strain evidence="29 30">DSM 100309</strain>
    </source>
</reference>
<dbReference type="GO" id="GO:0005524">
    <property type="term" value="F:ATP binding"/>
    <property type="evidence" value="ECO:0007669"/>
    <property type="project" value="UniProtKB-KW"/>
</dbReference>
<dbReference type="Pfam" id="PF00563">
    <property type="entry name" value="EAL"/>
    <property type="match status" value="1"/>
</dbReference>
<dbReference type="Gene3D" id="1.10.287.130">
    <property type="match status" value="1"/>
</dbReference>
<dbReference type="Pfam" id="PF00072">
    <property type="entry name" value="Response_reg"/>
    <property type="match status" value="2"/>
</dbReference>
<dbReference type="Gene3D" id="3.30.450.20">
    <property type="entry name" value="PAS domain"/>
    <property type="match status" value="4"/>
</dbReference>
<dbReference type="SUPFAM" id="SSF47384">
    <property type="entry name" value="Homodimeric domain of signal transducing histidine kinase"/>
    <property type="match status" value="1"/>
</dbReference>
<keyword evidence="30" id="KW-1185">Reference proteome</keyword>
<evidence type="ECO:0000256" key="5">
    <source>
        <dbReference type="ARBA" id="ARBA00022519"/>
    </source>
</evidence>
<keyword evidence="12 22" id="KW-1133">Transmembrane helix</keyword>
<dbReference type="PROSITE" id="PS50113">
    <property type="entry name" value="PAC"/>
    <property type="match status" value="2"/>
</dbReference>
<dbReference type="GO" id="GO:0009927">
    <property type="term" value="F:histidine phosphotransfer kinase activity"/>
    <property type="evidence" value="ECO:0007669"/>
    <property type="project" value="TreeGrafter"/>
</dbReference>
<keyword evidence="5" id="KW-0997">Cell inner membrane</keyword>
<evidence type="ECO:0000256" key="22">
    <source>
        <dbReference type="SAM" id="Phobius"/>
    </source>
</evidence>
<dbReference type="GO" id="GO:0005886">
    <property type="term" value="C:plasma membrane"/>
    <property type="evidence" value="ECO:0007669"/>
    <property type="project" value="UniProtKB-SubCell"/>
</dbReference>
<evidence type="ECO:0000256" key="2">
    <source>
        <dbReference type="ARBA" id="ARBA00004429"/>
    </source>
</evidence>
<dbReference type="Pfam" id="PF00512">
    <property type="entry name" value="HisKA"/>
    <property type="match status" value="1"/>
</dbReference>
<evidence type="ECO:0000256" key="6">
    <source>
        <dbReference type="ARBA" id="ARBA00022553"/>
    </source>
</evidence>
<dbReference type="PANTHER" id="PTHR43047:SF64">
    <property type="entry name" value="HISTIDINE KINASE CONTAINING CHEY-HOMOLOGOUS RECEIVER DOMAIN AND PAS DOMAIN-RELATED"/>
    <property type="match status" value="1"/>
</dbReference>
<dbReference type="SMART" id="SM00388">
    <property type="entry name" value="HisKA"/>
    <property type="match status" value="1"/>
</dbReference>
<comment type="catalytic activity">
    <reaction evidence="1">
        <text>ATP + protein L-histidine = ADP + protein N-phospho-L-histidine.</text>
        <dbReference type="EC" id="2.7.13.3"/>
    </reaction>
</comment>
<feature type="domain" description="EAL" evidence="27">
    <location>
        <begin position="1307"/>
        <end position="1560"/>
    </location>
</feature>
<dbReference type="FunFam" id="3.30.450.20:FF:000060">
    <property type="entry name" value="Sensor protein FixL"/>
    <property type="match status" value="1"/>
</dbReference>
<accession>A0A4R3XYJ5</accession>
<feature type="modified residue" description="4-aspartylphosphate" evidence="20">
    <location>
        <position position="956"/>
    </location>
</feature>
<evidence type="ECO:0000256" key="9">
    <source>
        <dbReference type="ARBA" id="ARBA00022741"/>
    </source>
</evidence>
<dbReference type="InterPro" id="IPR035965">
    <property type="entry name" value="PAS-like_dom_sf"/>
</dbReference>
<dbReference type="InterPro" id="IPR001633">
    <property type="entry name" value="EAL_dom"/>
</dbReference>
<feature type="domain" description="PAS" evidence="25">
    <location>
        <begin position="509"/>
        <end position="562"/>
    </location>
</feature>
<keyword evidence="14 22" id="KW-0472">Membrane</keyword>
<keyword evidence="11" id="KW-0067">ATP-binding</keyword>
<dbReference type="InterPro" id="IPR001610">
    <property type="entry name" value="PAC"/>
</dbReference>
<gene>
    <name evidence="29" type="ORF">EDC63_11373</name>
</gene>
<dbReference type="InterPro" id="IPR003594">
    <property type="entry name" value="HATPase_dom"/>
</dbReference>
<dbReference type="SUPFAM" id="SSF52172">
    <property type="entry name" value="CheY-like"/>
    <property type="match status" value="2"/>
</dbReference>
<dbReference type="CDD" id="cd01948">
    <property type="entry name" value="EAL"/>
    <property type="match status" value="1"/>
</dbReference>
<dbReference type="SUPFAM" id="SSF47226">
    <property type="entry name" value="Histidine-containing phosphotransfer domain, HPT domain"/>
    <property type="match status" value="1"/>
</dbReference>
<dbReference type="InterPro" id="IPR036641">
    <property type="entry name" value="HPT_dom_sf"/>
</dbReference>
<dbReference type="SMART" id="SM00052">
    <property type="entry name" value="EAL"/>
    <property type="match status" value="1"/>
</dbReference>
<proteinExistence type="predicted"/>